<feature type="region of interest" description="Disordered" evidence="1">
    <location>
        <begin position="328"/>
        <end position="347"/>
    </location>
</feature>
<keyword evidence="2" id="KW-1133">Transmembrane helix</keyword>
<dbReference type="SUPFAM" id="SSF111369">
    <property type="entry name" value="HlyD-like secretion proteins"/>
    <property type="match status" value="1"/>
</dbReference>
<proteinExistence type="predicted"/>
<dbReference type="GO" id="GO:0005886">
    <property type="term" value="C:plasma membrane"/>
    <property type="evidence" value="ECO:0007669"/>
    <property type="project" value="TreeGrafter"/>
</dbReference>
<accession>A0A4R6RMN3</accession>
<protein>
    <submittedName>
        <fullName evidence="4">HlyD family secretion protein</fullName>
    </submittedName>
</protein>
<comment type="caution">
    <text evidence="4">The sequence shown here is derived from an EMBL/GenBank/DDBJ whole genome shotgun (WGS) entry which is preliminary data.</text>
</comment>
<evidence type="ECO:0000259" key="3">
    <source>
        <dbReference type="Pfam" id="PF25917"/>
    </source>
</evidence>
<dbReference type="PANTHER" id="PTHR30438:SF2">
    <property type="entry name" value="MEMBRANE PROTEIN"/>
    <property type="match status" value="1"/>
</dbReference>
<evidence type="ECO:0000256" key="2">
    <source>
        <dbReference type="SAM" id="Phobius"/>
    </source>
</evidence>
<dbReference type="Gene3D" id="2.40.50.100">
    <property type="match status" value="1"/>
</dbReference>
<dbReference type="PANTHER" id="PTHR30438">
    <property type="entry name" value="36 KDA ANTIGEN-RELATED"/>
    <property type="match status" value="1"/>
</dbReference>
<dbReference type="AlphaFoldDB" id="A0A4R6RMN3"/>
<evidence type="ECO:0000313" key="4">
    <source>
        <dbReference type="EMBL" id="TDP87941.1"/>
    </source>
</evidence>
<keyword evidence="2" id="KW-0472">Membrane</keyword>
<dbReference type="InterPro" id="IPR058625">
    <property type="entry name" value="MdtA-like_BSH"/>
</dbReference>
<dbReference type="Gene3D" id="2.40.30.170">
    <property type="match status" value="1"/>
</dbReference>
<gene>
    <name evidence="4" type="ORF">EV672_10173</name>
</gene>
<dbReference type="Pfam" id="PF25917">
    <property type="entry name" value="BSH_RND"/>
    <property type="match status" value="1"/>
</dbReference>
<dbReference type="RefSeq" id="WP_133605620.1">
    <property type="nucleotide sequence ID" value="NZ_SNXW01000001.1"/>
</dbReference>
<feature type="domain" description="Multidrug resistance protein MdtA-like barrel-sandwich hybrid" evidence="3">
    <location>
        <begin position="47"/>
        <end position="209"/>
    </location>
</feature>
<evidence type="ECO:0000313" key="5">
    <source>
        <dbReference type="Proteomes" id="UP000294593"/>
    </source>
</evidence>
<sequence length="347" mass="37215">MNTSSLRWTLPLVAIAGALGLAYWLHTRDHGLPEGLARGNGRMEVERIDIAAKYPGRIVELPVHEGDLVKAGDLIARQDSTDLLAQRDAVAAARDRAGQAMQRAQAETEVRRVQARLAQLELDHAGKLQQDALVSGAEVERRTAQRDGEQAGVKVATAAIGEATAARGEAEAQIRRLNVAIEDMSLRAPVDGRIEYRVVEPGSVIPSGGRVVTLLNLADAHMTVFLPTAVAGKLQVGDEARIVLDAAPQHVVPAKVSFVAAEAQFTPKHVETDAEREKLVFRVKLQVPREVAQRYSRYVKAGLTGHGHVRTDARTPWPASLQVKLPETTAEAAPAASASATASQAKP</sequence>
<feature type="transmembrane region" description="Helical" evidence="2">
    <location>
        <begin position="6"/>
        <end position="25"/>
    </location>
</feature>
<keyword evidence="5" id="KW-1185">Reference proteome</keyword>
<evidence type="ECO:0000256" key="1">
    <source>
        <dbReference type="SAM" id="MobiDB-lite"/>
    </source>
</evidence>
<dbReference type="Proteomes" id="UP000294593">
    <property type="component" value="Unassembled WGS sequence"/>
</dbReference>
<name>A0A4R6RMN3_9BURK</name>
<keyword evidence="2" id="KW-0812">Transmembrane</keyword>
<organism evidence="4 5">
    <name type="scientific">Aquabacterium commune</name>
    <dbReference type="NCBI Taxonomy" id="70586"/>
    <lineage>
        <taxon>Bacteria</taxon>
        <taxon>Pseudomonadati</taxon>
        <taxon>Pseudomonadota</taxon>
        <taxon>Betaproteobacteria</taxon>
        <taxon>Burkholderiales</taxon>
        <taxon>Aquabacterium</taxon>
    </lineage>
</organism>
<dbReference type="EMBL" id="SNXW01000001">
    <property type="protein sequence ID" value="TDP87941.1"/>
    <property type="molecule type" value="Genomic_DNA"/>
</dbReference>
<dbReference type="OrthoDB" id="9778236at2"/>
<reference evidence="4 5" key="1">
    <citation type="submission" date="2019-03" db="EMBL/GenBank/DDBJ databases">
        <title>Genomic Encyclopedia of Type Strains, Phase IV (KMG-IV): sequencing the most valuable type-strain genomes for metagenomic binning, comparative biology and taxonomic classification.</title>
        <authorList>
            <person name="Goeker M."/>
        </authorList>
    </citation>
    <scope>NUCLEOTIDE SEQUENCE [LARGE SCALE GENOMIC DNA]</scope>
    <source>
        <strain evidence="4 5">DSM 11901</strain>
    </source>
</reference>